<keyword evidence="9 16" id="KW-0460">Magnesium</keyword>
<dbReference type="InterPro" id="IPR034747">
    <property type="entry name" value="EXOI_SH3"/>
</dbReference>
<keyword evidence="8 14" id="KW-0269">Exonuclease</keyword>
<evidence type="ECO:0000256" key="11">
    <source>
        <dbReference type="ARBA" id="ARBA00023204"/>
    </source>
</evidence>
<evidence type="ECO:0000256" key="10">
    <source>
        <dbReference type="ARBA" id="ARBA00023125"/>
    </source>
</evidence>
<dbReference type="PROSITE" id="PS51784">
    <property type="entry name" value="EXOI_SH3"/>
    <property type="match status" value="1"/>
</dbReference>
<comment type="function">
    <text evidence="12">Degrades single-stranded DNA (ssDNA) in a highly processive manner. Also functions as a DNA deoxyribophosphodiesterase that releases deoxyribose-phosphate moieties following the cleavage of DNA at an apurinic/apyrimidinic (AP) site by either an AP endonuclease or AP lyase.</text>
</comment>
<dbReference type="InterPro" id="IPR023607">
    <property type="entry name" value="Exodeoxyribonuclease_I"/>
</dbReference>
<evidence type="ECO:0000256" key="5">
    <source>
        <dbReference type="ARBA" id="ARBA00022723"/>
    </source>
</evidence>
<dbReference type="Gene3D" id="1.20.1280.70">
    <property type="entry name" value="Exonuclease ExoI, domain 3"/>
    <property type="match status" value="1"/>
</dbReference>
<dbReference type="GO" id="GO:0006281">
    <property type="term" value="P:DNA repair"/>
    <property type="evidence" value="ECO:0007669"/>
    <property type="project" value="UniProtKB-KW"/>
</dbReference>
<dbReference type="InterPro" id="IPR058561">
    <property type="entry name" value="Exonuc_1_C"/>
</dbReference>
<keyword evidence="6 14" id="KW-0227">DNA damage</keyword>
<dbReference type="Gene3D" id="1.10.287.1240">
    <property type="match status" value="1"/>
</dbReference>
<evidence type="ECO:0000256" key="6">
    <source>
        <dbReference type="ARBA" id="ARBA00022763"/>
    </source>
</evidence>
<dbReference type="GO" id="GO:0000175">
    <property type="term" value="F:3'-5'-RNA exonuclease activity"/>
    <property type="evidence" value="ECO:0007669"/>
    <property type="project" value="InterPro"/>
</dbReference>
<evidence type="ECO:0000256" key="12">
    <source>
        <dbReference type="ARBA" id="ARBA00046035"/>
    </source>
</evidence>
<sequence length="471" mass="53793">MTASLLFHDFETFGANPKRDRPCQFAAIRTDEDLNIIDEPKVWFSQPSNDYLPHPMACLITGITPQQALAQGMAEPEFARLIHQQMSQPQTCTLGYNSLRFDDEVTRFMLYRNFYDPYEREWQHGNSRWDLIDMTRATYALRPDGIIWPENEDGLPSFKLEALSQANGLAHSKAHDALSDVEATIALAKLIRQHQPKLYQFFFKLRRKQAVAELIDIINLQPLVHTSSRFSAAQGCTTYVVPMAWHPVNKNAVVVVDLNGDLTPLLELDGQALVERLYTKTADLDEGQSRLPVKLVHINKCPILAPAKTLGPERADALGIDRARCRDNLELLKQHPELREKLGALFAQEGDYPTPDAEEALYSGFISDADKAAMALVRENQDPNRLSGIQFKDDRLNTLLFRYRARYFAQTLSEQEQLRWQRYREEVLMQGSRGFGLQEFMVELEQLAEERAEDAKAMGILKSLYQYAQSL</sequence>
<comment type="cofactor">
    <cofactor evidence="16">
        <name>Mg(2+)</name>
        <dbReference type="ChEBI" id="CHEBI:18420"/>
    </cofactor>
    <text evidence="16">Binds 2 Mg(2+) ions per monomer.</text>
</comment>
<dbReference type="GO" id="GO:0046872">
    <property type="term" value="F:metal ion binding"/>
    <property type="evidence" value="ECO:0007669"/>
    <property type="project" value="UniProtKB-KW"/>
</dbReference>
<dbReference type="InterPro" id="IPR013520">
    <property type="entry name" value="Ribonucl_H"/>
</dbReference>
<feature type="domain" description="ExoI SH3-like" evidence="17">
    <location>
        <begin position="196"/>
        <end position="350"/>
    </location>
</feature>
<evidence type="ECO:0000256" key="3">
    <source>
        <dbReference type="ARBA" id="ARBA00019900"/>
    </source>
</evidence>
<dbReference type="Pfam" id="PF26016">
    <property type="entry name" value="ExoI_C"/>
    <property type="match status" value="1"/>
</dbReference>
<feature type="binding site" evidence="16">
    <location>
        <position position="180"/>
    </location>
    <ligand>
        <name>Mg(2+)</name>
        <dbReference type="ChEBI" id="CHEBI:18420"/>
        <label>2</label>
    </ligand>
</feature>
<evidence type="ECO:0000313" key="20">
    <source>
        <dbReference type="Proteomes" id="UP000268033"/>
    </source>
</evidence>
<feature type="binding site" evidence="16">
    <location>
        <position position="11"/>
    </location>
    <ligand>
        <name>Mg(2+)</name>
        <dbReference type="ChEBI" id="CHEBI:18420"/>
        <label>2</label>
    </ligand>
</feature>
<dbReference type="GO" id="GO:0008310">
    <property type="term" value="F:single-stranded DNA 3'-5' DNA exonuclease activity"/>
    <property type="evidence" value="ECO:0007669"/>
    <property type="project" value="UniProtKB-EC"/>
</dbReference>
<evidence type="ECO:0000256" key="13">
    <source>
        <dbReference type="ARBA" id="ARBA00046792"/>
    </source>
</evidence>
<name>A0A3N1PJT6_9GAMM</name>
<accession>A0A3N1PJT6</accession>
<dbReference type="RefSeq" id="WP_123421320.1">
    <property type="nucleotide sequence ID" value="NZ_RJUL01000004.1"/>
</dbReference>
<dbReference type="SUPFAM" id="SSF53098">
    <property type="entry name" value="Ribonuclease H-like"/>
    <property type="match status" value="1"/>
</dbReference>
<dbReference type="InterPro" id="IPR038649">
    <property type="entry name" value="EXOI_SH3_sf"/>
</dbReference>
<evidence type="ECO:0000256" key="9">
    <source>
        <dbReference type="ARBA" id="ARBA00022842"/>
    </source>
</evidence>
<comment type="subunit">
    <text evidence="13">Monomer. Interacts with ssb (via C-terminus); this interaction stimulates the exonuclease activity by recruiting the enzyme to its substrate.</text>
</comment>
<proteinExistence type="predicted"/>
<dbReference type="Proteomes" id="UP000268033">
    <property type="component" value="Unassembled WGS sequence"/>
</dbReference>
<dbReference type="InterPro" id="IPR036397">
    <property type="entry name" value="RNaseH_sf"/>
</dbReference>
<dbReference type="STRING" id="584787.GCA_001247655_02550"/>
<keyword evidence="7 14" id="KW-0378">Hydrolase</keyword>
<gene>
    <name evidence="19" type="ORF">EDC28_104111</name>
</gene>
<evidence type="ECO:0000256" key="16">
    <source>
        <dbReference type="PIRSR" id="PIRSR000977-2"/>
    </source>
</evidence>
<evidence type="ECO:0000259" key="17">
    <source>
        <dbReference type="PROSITE" id="PS51784"/>
    </source>
</evidence>
<comment type="catalytic activity">
    <reaction evidence="1 14">
        <text>Exonucleolytic cleavage in the 3'- to 5'-direction to yield nucleoside 5'-phosphates.</text>
        <dbReference type="EC" id="3.1.11.1"/>
    </reaction>
</comment>
<feature type="binding site" evidence="16">
    <location>
        <position position="9"/>
    </location>
    <ligand>
        <name>Mg(2+)</name>
        <dbReference type="ChEBI" id="CHEBI:18420"/>
        <label>1</label>
    </ligand>
</feature>
<evidence type="ECO:0000256" key="14">
    <source>
        <dbReference type="PIRNR" id="PIRNR000977"/>
    </source>
</evidence>
<dbReference type="InterPro" id="IPR012337">
    <property type="entry name" value="RNaseH-like_sf"/>
</dbReference>
<dbReference type="PANTHER" id="PTHR11046">
    <property type="entry name" value="OLIGORIBONUCLEASE, MITOCHONDRIAL"/>
    <property type="match status" value="1"/>
</dbReference>
<evidence type="ECO:0000256" key="8">
    <source>
        <dbReference type="ARBA" id="ARBA00022839"/>
    </source>
</evidence>
<keyword evidence="4 14" id="KW-0540">Nuclease</keyword>
<feature type="binding site" evidence="15">
    <location>
        <position position="159"/>
    </location>
    <ligand>
        <name>substrate</name>
    </ligand>
</feature>
<evidence type="ECO:0000256" key="1">
    <source>
        <dbReference type="ARBA" id="ARBA00000563"/>
    </source>
</evidence>
<dbReference type="PIRSF" id="PIRSF000977">
    <property type="entry name" value="Exodeoxyribonuclease_I"/>
    <property type="match status" value="1"/>
</dbReference>
<dbReference type="Gene3D" id="3.30.1520.20">
    <property type="entry name" value="Exonuclease ExoI, domain 2"/>
    <property type="match status" value="1"/>
</dbReference>
<dbReference type="Pfam" id="PF08411">
    <property type="entry name" value="ExoI_SH3"/>
    <property type="match status" value="1"/>
</dbReference>
<feature type="binding site" evidence="15">
    <location>
        <position position="11"/>
    </location>
    <ligand>
        <name>substrate</name>
    </ligand>
</feature>
<comment type="caution">
    <text evidence="19">The sequence shown here is derived from an EMBL/GenBank/DDBJ whole genome shotgun (WGS) entry which is preliminary data.</text>
</comment>
<dbReference type="InterPro" id="IPR013620">
    <property type="entry name" value="Exonuc_1_SH3"/>
</dbReference>
<dbReference type="PANTHER" id="PTHR11046:SF11">
    <property type="entry name" value="EXODEOXYRIBONUCLEASE I"/>
    <property type="match status" value="1"/>
</dbReference>
<protein>
    <recommendedName>
        <fullName evidence="3 14">Exodeoxyribonuclease I</fullName>
        <ecNumber evidence="2 14">3.1.11.1</ecNumber>
    </recommendedName>
</protein>
<dbReference type="GO" id="GO:0003677">
    <property type="term" value="F:DNA binding"/>
    <property type="evidence" value="ECO:0007669"/>
    <property type="project" value="UniProtKB-KW"/>
</dbReference>
<evidence type="ECO:0000259" key="18">
    <source>
        <dbReference type="PROSITE" id="PS51785"/>
    </source>
</evidence>
<keyword evidence="11 14" id="KW-0234">DNA repair</keyword>
<dbReference type="FunFam" id="3.30.420.10:FF:000033">
    <property type="entry name" value="Exodeoxyribonuclease I"/>
    <property type="match status" value="1"/>
</dbReference>
<dbReference type="FunFam" id="3.30.1520.20:FF:000001">
    <property type="entry name" value="Exodeoxyribonuclease I"/>
    <property type="match status" value="1"/>
</dbReference>
<keyword evidence="20" id="KW-1185">Reference proteome</keyword>
<keyword evidence="5 16" id="KW-0479">Metal-binding</keyword>
<dbReference type="EMBL" id="RJUL01000004">
    <property type="protein sequence ID" value="ROQ27461.1"/>
    <property type="molecule type" value="Genomic_DNA"/>
</dbReference>
<dbReference type="EC" id="3.1.11.1" evidence="2 14"/>
<reference evidence="19 20" key="1">
    <citation type="submission" date="2018-11" db="EMBL/GenBank/DDBJ databases">
        <title>Genomic Encyclopedia of Type Strains, Phase IV (KMG-IV): sequencing the most valuable type-strain genomes for metagenomic binning, comparative biology and taxonomic classification.</title>
        <authorList>
            <person name="Goeker M."/>
        </authorList>
    </citation>
    <scope>NUCLEOTIDE SEQUENCE [LARGE SCALE GENOMIC DNA]</scope>
    <source>
        <strain evidence="19 20">DSM 21945</strain>
    </source>
</reference>
<organism evidence="19 20">
    <name type="scientific">Gallaecimonas pentaromativorans</name>
    <dbReference type="NCBI Taxonomy" id="584787"/>
    <lineage>
        <taxon>Bacteria</taxon>
        <taxon>Pseudomonadati</taxon>
        <taxon>Pseudomonadota</taxon>
        <taxon>Gammaproteobacteria</taxon>
        <taxon>Enterobacterales</taxon>
        <taxon>Gallaecimonadaceae</taxon>
        <taxon>Gallaecimonas</taxon>
    </lineage>
</organism>
<dbReference type="AlphaFoldDB" id="A0A3N1PJT6"/>
<evidence type="ECO:0000313" key="19">
    <source>
        <dbReference type="EMBL" id="ROQ27461.1"/>
    </source>
</evidence>
<keyword evidence="10" id="KW-0238">DNA-binding</keyword>
<feature type="domain" description="ExoI C-terminal" evidence="18">
    <location>
        <begin position="353"/>
        <end position="471"/>
    </location>
</feature>
<dbReference type="Pfam" id="PF00929">
    <property type="entry name" value="RNase_T"/>
    <property type="match status" value="1"/>
</dbReference>
<evidence type="ECO:0000256" key="2">
    <source>
        <dbReference type="ARBA" id="ARBA00012108"/>
    </source>
</evidence>
<dbReference type="NCBIfam" id="NF008746">
    <property type="entry name" value="PRK11779.1"/>
    <property type="match status" value="1"/>
</dbReference>
<dbReference type="CDD" id="cd06138">
    <property type="entry name" value="ExoI_N"/>
    <property type="match status" value="1"/>
</dbReference>
<dbReference type="Gene3D" id="3.30.420.10">
    <property type="entry name" value="Ribonuclease H-like superfamily/Ribonuclease H"/>
    <property type="match status" value="1"/>
</dbReference>
<dbReference type="InterPro" id="IPR022894">
    <property type="entry name" value="Oligoribonuclease"/>
</dbReference>
<evidence type="ECO:0000256" key="4">
    <source>
        <dbReference type="ARBA" id="ARBA00022722"/>
    </source>
</evidence>
<evidence type="ECO:0000256" key="15">
    <source>
        <dbReference type="PIRSR" id="PIRSR000977-1"/>
    </source>
</evidence>
<evidence type="ECO:0000256" key="7">
    <source>
        <dbReference type="ARBA" id="ARBA00022801"/>
    </source>
</evidence>
<dbReference type="PROSITE" id="PS51785">
    <property type="entry name" value="EXOI_C"/>
    <property type="match status" value="1"/>
</dbReference>
<dbReference type="SMART" id="SM00479">
    <property type="entry name" value="EXOIII"/>
    <property type="match status" value="1"/>
</dbReference>